<evidence type="ECO:0000256" key="1">
    <source>
        <dbReference type="SAM" id="MobiDB-lite"/>
    </source>
</evidence>
<keyword evidence="3" id="KW-1185">Reference proteome</keyword>
<evidence type="ECO:0000313" key="3">
    <source>
        <dbReference type="Proteomes" id="UP000323506"/>
    </source>
</evidence>
<gene>
    <name evidence="2" type="ORF">ES288_A10G055400v1</name>
</gene>
<reference evidence="2 3" key="1">
    <citation type="submission" date="2019-06" db="EMBL/GenBank/DDBJ databases">
        <title>WGS assembly of Gossypium darwinii.</title>
        <authorList>
            <person name="Chen Z.J."/>
            <person name="Sreedasyam A."/>
            <person name="Ando A."/>
            <person name="Song Q."/>
            <person name="De L."/>
            <person name="Hulse-Kemp A."/>
            <person name="Ding M."/>
            <person name="Ye W."/>
            <person name="Kirkbride R."/>
            <person name="Jenkins J."/>
            <person name="Plott C."/>
            <person name="Lovell J."/>
            <person name="Lin Y.-M."/>
            <person name="Vaughn R."/>
            <person name="Liu B."/>
            <person name="Li W."/>
            <person name="Simpson S."/>
            <person name="Scheffler B."/>
            <person name="Saski C."/>
            <person name="Grover C."/>
            <person name="Hu G."/>
            <person name="Conover J."/>
            <person name="Carlson J."/>
            <person name="Shu S."/>
            <person name="Boston L."/>
            <person name="Williams M."/>
            <person name="Peterson D."/>
            <person name="Mcgee K."/>
            <person name="Jones D."/>
            <person name="Wendel J."/>
            <person name="Stelly D."/>
            <person name="Grimwood J."/>
            <person name="Schmutz J."/>
        </authorList>
    </citation>
    <scope>NUCLEOTIDE SEQUENCE [LARGE SCALE GENOMIC DNA]</scope>
    <source>
        <strain evidence="2">1808015.09</strain>
    </source>
</reference>
<name>A0A5D2EW29_GOSDA</name>
<sequence length="101" mass="11072">MTLVPGQSTLHIHRLHRIWHSIIPAPKSLSSQTFQANVCAAPFTIRGPKSESPSTISRRKPIAPAKSRALSHARASATKASTTSLKREKMLAKRILQLIKA</sequence>
<organism evidence="2 3">
    <name type="scientific">Gossypium darwinii</name>
    <name type="common">Darwin's cotton</name>
    <name type="synonym">Gossypium barbadense var. darwinii</name>
    <dbReference type="NCBI Taxonomy" id="34276"/>
    <lineage>
        <taxon>Eukaryota</taxon>
        <taxon>Viridiplantae</taxon>
        <taxon>Streptophyta</taxon>
        <taxon>Embryophyta</taxon>
        <taxon>Tracheophyta</taxon>
        <taxon>Spermatophyta</taxon>
        <taxon>Magnoliopsida</taxon>
        <taxon>eudicotyledons</taxon>
        <taxon>Gunneridae</taxon>
        <taxon>Pentapetalae</taxon>
        <taxon>rosids</taxon>
        <taxon>malvids</taxon>
        <taxon>Malvales</taxon>
        <taxon>Malvaceae</taxon>
        <taxon>Malvoideae</taxon>
        <taxon>Gossypium</taxon>
    </lineage>
</organism>
<proteinExistence type="predicted"/>
<protein>
    <submittedName>
        <fullName evidence="2">Uncharacterized protein</fullName>
    </submittedName>
</protein>
<evidence type="ECO:0000313" key="2">
    <source>
        <dbReference type="EMBL" id="TYG97650.1"/>
    </source>
</evidence>
<feature type="compositionally biased region" description="Low complexity" evidence="1">
    <location>
        <begin position="75"/>
        <end position="84"/>
    </location>
</feature>
<feature type="region of interest" description="Disordered" evidence="1">
    <location>
        <begin position="48"/>
        <end position="86"/>
    </location>
</feature>
<dbReference type="EMBL" id="CM017697">
    <property type="protein sequence ID" value="TYG97650.1"/>
    <property type="molecule type" value="Genomic_DNA"/>
</dbReference>
<dbReference type="AlphaFoldDB" id="A0A5D2EW29"/>
<dbReference type="Proteomes" id="UP000323506">
    <property type="component" value="Chromosome A10"/>
</dbReference>
<accession>A0A5D2EW29</accession>